<dbReference type="Proteomes" id="UP001175271">
    <property type="component" value="Unassembled WGS sequence"/>
</dbReference>
<accession>A0AA39HRC3</accession>
<evidence type="ECO:0000256" key="1">
    <source>
        <dbReference type="SAM" id="MobiDB-lite"/>
    </source>
</evidence>
<dbReference type="EMBL" id="JAUCMV010000003">
    <property type="protein sequence ID" value="KAK0409979.1"/>
    <property type="molecule type" value="Genomic_DNA"/>
</dbReference>
<proteinExistence type="predicted"/>
<dbReference type="AlphaFoldDB" id="A0AA39HRC3"/>
<evidence type="ECO:0000313" key="3">
    <source>
        <dbReference type="Proteomes" id="UP001175271"/>
    </source>
</evidence>
<name>A0AA39HRC3_9BILA</name>
<reference evidence="2" key="1">
    <citation type="submission" date="2023-06" db="EMBL/GenBank/DDBJ databases">
        <title>Genomic analysis of the entomopathogenic nematode Steinernema hermaphroditum.</title>
        <authorList>
            <person name="Schwarz E.M."/>
            <person name="Heppert J.K."/>
            <person name="Baniya A."/>
            <person name="Schwartz H.T."/>
            <person name="Tan C.-H."/>
            <person name="Antoshechkin I."/>
            <person name="Sternberg P.W."/>
            <person name="Goodrich-Blair H."/>
            <person name="Dillman A.R."/>
        </authorList>
    </citation>
    <scope>NUCLEOTIDE SEQUENCE</scope>
    <source>
        <strain evidence="2">PS9179</strain>
        <tissue evidence="2">Whole animal</tissue>
    </source>
</reference>
<gene>
    <name evidence="2" type="ORF">QR680_004876</name>
</gene>
<organism evidence="2 3">
    <name type="scientific">Steinernema hermaphroditum</name>
    <dbReference type="NCBI Taxonomy" id="289476"/>
    <lineage>
        <taxon>Eukaryota</taxon>
        <taxon>Metazoa</taxon>
        <taxon>Ecdysozoa</taxon>
        <taxon>Nematoda</taxon>
        <taxon>Chromadorea</taxon>
        <taxon>Rhabditida</taxon>
        <taxon>Tylenchina</taxon>
        <taxon>Panagrolaimomorpha</taxon>
        <taxon>Strongyloidoidea</taxon>
        <taxon>Steinernematidae</taxon>
        <taxon>Steinernema</taxon>
    </lineage>
</organism>
<feature type="region of interest" description="Disordered" evidence="1">
    <location>
        <begin position="585"/>
        <end position="632"/>
    </location>
</feature>
<sequence>MPTEPKDSKRLEASDEARGRREYTQSEIREMNCMPDCFQDSSVVCSTVGPSSGTFGSYKKYPSFYCSNYAGQGLCFDTIGVPSNASTYVSTAEEPEKSDKTIGRYALTSKELEDLRCLPSISDYSDARIIRGRRGFTQDEIRDMNRLPNCFDDCYTRHWVEHGYNNGFPQDGSVLHTTFGPSSDTFGSYKKYPSFCCSNCTAKDHCYGAIRSPSDASTHVSTAEDVDKWEKTIGRYALSSKEIEELNRLPSISAYSDARVIRGQRGYTQDEIRDMQRLPNRFDDSYTRHWVEHGRNNGYSASSFYARRPQSVIGCTFGPSSETYKSYARYPSCAGSDYSDASLGFNSIHAPQGATLNKRMRGSVTIDDISRCPSICSEPYARIACPYRSADSYKEIRAIPDQFKSGSDCGRNSRPSYCAPGTEPFSTNPYARRYRSPSEASLATSADIRHIPDPFGHSSKKSYSNAFGPFPALQKSVCSDYCHRPRTVSDASTQIEYPDIDVSDYGSTPRTQGKWNMTKSEIEDIACLPKIAASKTSIDEPLCRRRSPSVQHHKGDNTKSSTSKYFAPCFSQNGSERAVHLSRKKAESKAKKANGWNEAPWEEGCRKKKNSVHLKPSNEPKKSNSEYMFITK</sequence>
<keyword evidence="3" id="KW-1185">Reference proteome</keyword>
<protein>
    <submittedName>
        <fullName evidence="2">Uncharacterized protein</fullName>
    </submittedName>
</protein>
<comment type="caution">
    <text evidence="2">The sequence shown here is derived from an EMBL/GenBank/DDBJ whole genome shotgun (WGS) entry which is preliminary data.</text>
</comment>
<evidence type="ECO:0000313" key="2">
    <source>
        <dbReference type="EMBL" id="KAK0409979.1"/>
    </source>
</evidence>
<feature type="region of interest" description="Disordered" evidence="1">
    <location>
        <begin position="1"/>
        <end position="24"/>
    </location>
</feature>